<keyword evidence="2" id="KW-1185">Reference proteome</keyword>
<dbReference type="EMBL" id="HG994588">
    <property type="protein sequence ID" value="CAF3036782.1"/>
    <property type="molecule type" value="Genomic_DNA"/>
</dbReference>
<dbReference type="AlphaFoldDB" id="A0A7R8HDK7"/>
<organism evidence="1 2">
    <name type="scientific">Lepeophtheirus salmonis</name>
    <name type="common">Salmon louse</name>
    <name type="synonym">Caligus salmonis</name>
    <dbReference type="NCBI Taxonomy" id="72036"/>
    <lineage>
        <taxon>Eukaryota</taxon>
        <taxon>Metazoa</taxon>
        <taxon>Ecdysozoa</taxon>
        <taxon>Arthropoda</taxon>
        <taxon>Crustacea</taxon>
        <taxon>Multicrustacea</taxon>
        <taxon>Hexanauplia</taxon>
        <taxon>Copepoda</taxon>
        <taxon>Siphonostomatoida</taxon>
        <taxon>Caligidae</taxon>
        <taxon>Lepeophtheirus</taxon>
    </lineage>
</organism>
<accession>A0A7R8HDK7</accession>
<sequence>MTPPSLRQKFLLTQNVPQWAPPQSNDQETAKIAISLETSNSSSAEHFTCFSSVTYSCSNLNAYCGESCDPNSFGKLYTKLENPFTGFILLCSFLFVSSWLYDSISTNFAVEKVSCPKEYLPTTLQNEEVYYNLKPSV</sequence>
<evidence type="ECO:0000313" key="1">
    <source>
        <dbReference type="EMBL" id="CAF3036782.1"/>
    </source>
</evidence>
<gene>
    <name evidence="1" type="ORF">LSAA_14676</name>
</gene>
<protein>
    <submittedName>
        <fullName evidence="1">(salmon louse) hypothetical protein</fullName>
    </submittedName>
</protein>
<dbReference type="Proteomes" id="UP000675881">
    <property type="component" value="Chromosome 9"/>
</dbReference>
<reference evidence="1" key="1">
    <citation type="submission" date="2021-02" db="EMBL/GenBank/DDBJ databases">
        <authorList>
            <person name="Bekaert M."/>
        </authorList>
    </citation>
    <scope>NUCLEOTIDE SEQUENCE</scope>
    <source>
        <strain evidence="1">IoA-00</strain>
    </source>
</reference>
<name>A0A7R8HDK7_LEPSM</name>
<evidence type="ECO:0000313" key="2">
    <source>
        <dbReference type="Proteomes" id="UP000675881"/>
    </source>
</evidence>
<proteinExistence type="predicted"/>